<dbReference type="GO" id="GO:0002144">
    <property type="term" value="C:cytosolic tRNA wobble base thiouridylase complex"/>
    <property type="evidence" value="ECO:0007669"/>
    <property type="project" value="TreeGrafter"/>
</dbReference>
<evidence type="ECO:0000259" key="3">
    <source>
        <dbReference type="Pfam" id="PF22082"/>
    </source>
</evidence>
<dbReference type="InterPro" id="IPR035107">
    <property type="entry name" value="tRNA_thiolation_TtcA_Ctu1"/>
</dbReference>
<dbReference type="Gene3D" id="3.40.50.620">
    <property type="entry name" value="HUPs"/>
    <property type="match status" value="1"/>
</dbReference>
<evidence type="ECO:0000259" key="2">
    <source>
        <dbReference type="Pfam" id="PF01171"/>
    </source>
</evidence>
<evidence type="ECO:0000313" key="5">
    <source>
        <dbReference type="EMBL" id="CAB4933316.1"/>
    </source>
</evidence>
<name>A0A6J5YFR7_9ZZZZ</name>
<proteinExistence type="predicted"/>
<feature type="domain" description="tRNA(Ile)-lysidine/2-thiocytidine synthase N-terminal" evidence="2">
    <location>
        <begin position="50"/>
        <end position="221"/>
    </location>
</feature>
<feature type="domain" description="2-thiouridine synthetase TtuA-like N-terminal LIM" evidence="3">
    <location>
        <begin position="2"/>
        <end position="26"/>
    </location>
</feature>
<dbReference type="InterPro" id="IPR014729">
    <property type="entry name" value="Rossmann-like_a/b/a_fold"/>
</dbReference>
<evidence type="ECO:0000313" key="4">
    <source>
        <dbReference type="EMBL" id="CAB4323307.1"/>
    </source>
</evidence>
<dbReference type="AlphaFoldDB" id="A0A6J5YFR7"/>
<reference evidence="4" key="1">
    <citation type="submission" date="2020-05" db="EMBL/GenBank/DDBJ databases">
        <authorList>
            <person name="Chiriac C."/>
            <person name="Salcher M."/>
            <person name="Ghai R."/>
            <person name="Kavagutti S V."/>
        </authorList>
    </citation>
    <scope>NUCLEOTIDE SEQUENCE</scope>
</reference>
<accession>A0A6J5YFR7</accession>
<dbReference type="Pfam" id="PF22082">
    <property type="entry name" value="TtuA_LIM_N"/>
    <property type="match status" value="1"/>
</dbReference>
<keyword evidence="1" id="KW-0808">Transferase</keyword>
<dbReference type="PANTHER" id="PTHR11807">
    <property type="entry name" value="ATPASES OF THE PP SUPERFAMILY-RELATED"/>
    <property type="match status" value="1"/>
</dbReference>
<dbReference type="EMBL" id="CAEMXZ010000037">
    <property type="protein sequence ID" value="CAB4323307.1"/>
    <property type="molecule type" value="Genomic_DNA"/>
</dbReference>
<dbReference type="EMBL" id="CAFBNC010000030">
    <property type="protein sequence ID" value="CAB4933316.1"/>
    <property type="molecule type" value="Genomic_DNA"/>
</dbReference>
<organism evidence="4">
    <name type="scientific">freshwater metagenome</name>
    <dbReference type="NCBI Taxonomy" id="449393"/>
    <lineage>
        <taxon>unclassified sequences</taxon>
        <taxon>metagenomes</taxon>
        <taxon>ecological metagenomes</taxon>
    </lineage>
</organism>
<evidence type="ECO:0000256" key="1">
    <source>
        <dbReference type="ARBA" id="ARBA00022679"/>
    </source>
</evidence>
<dbReference type="SUPFAM" id="SSF52402">
    <property type="entry name" value="Adenine nucleotide alpha hydrolases-like"/>
    <property type="match status" value="1"/>
</dbReference>
<gene>
    <name evidence="4" type="ORF">UFOPK1392_01060</name>
    <name evidence="5" type="ORF">UFOPK3733_00807</name>
</gene>
<dbReference type="PANTHER" id="PTHR11807:SF27">
    <property type="entry name" value="TRNA-5-METHYLURIDINE(54) 2-SULFURTRANSFERASE"/>
    <property type="match status" value="1"/>
</dbReference>
<sequence>MKCVTCRGPAVIDIRRQNANYCVDHFFEQCRRQVTKAIDEWKMIEPSDRVLVAVSGGKDSLAIWDLLIELGYQADGFYVGLGIGEYSEVSHSHAAAFAESRGLTLLTVDIPTSYGYDIPTGSRAARRAPCSACGLSKRHLFDAAALEGGYDVLVTGHNLDDEAAVLFGNTLHWHTEYLGRQLPVLPARDGFPKKVKPLVRLTERETAAYCLLKGIDYLVDECPMAVGNRHLSYKEALNDIEVKSPGAKHSFYFGFLDRASKHFAPEADEDREGLEPCLTCGAPTPSGTCAFCRLVDRAGGHQPEPVPVELGAIRTRTTS</sequence>
<dbReference type="PIRSF" id="PIRSF004976">
    <property type="entry name" value="ATPase_YdaO"/>
    <property type="match status" value="1"/>
</dbReference>
<dbReference type="InterPro" id="IPR011063">
    <property type="entry name" value="TilS/TtcA_N"/>
</dbReference>
<dbReference type="InterPro" id="IPR054306">
    <property type="entry name" value="TtuA-like_LIM_N"/>
</dbReference>
<dbReference type="Pfam" id="PF01171">
    <property type="entry name" value="ATP_bind_3"/>
    <property type="match status" value="1"/>
</dbReference>
<dbReference type="GO" id="GO:0016740">
    <property type="term" value="F:transferase activity"/>
    <property type="evidence" value="ECO:0007669"/>
    <property type="project" value="UniProtKB-KW"/>
</dbReference>
<dbReference type="GO" id="GO:0002143">
    <property type="term" value="P:tRNA wobble position uridine thiolation"/>
    <property type="evidence" value="ECO:0007669"/>
    <property type="project" value="TreeGrafter"/>
</dbReference>
<protein>
    <submittedName>
        <fullName evidence="4">Unannotated protein</fullName>
    </submittedName>
</protein>
<dbReference type="GO" id="GO:0000049">
    <property type="term" value="F:tRNA binding"/>
    <property type="evidence" value="ECO:0007669"/>
    <property type="project" value="TreeGrafter"/>
</dbReference>
<dbReference type="CDD" id="cd01993">
    <property type="entry name" value="TtuA-like"/>
    <property type="match status" value="1"/>
</dbReference>